<protein>
    <recommendedName>
        <fullName evidence="2">TETRATRICOPEPTIDE REPEAT FAMILY PROTEIN</fullName>
    </recommendedName>
</protein>
<reference evidence="1" key="1">
    <citation type="submission" date="2018-06" db="EMBL/GenBank/DDBJ databases">
        <authorList>
            <person name="Zhirakovskaya E."/>
        </authorList>
    </citation>
    <scope>NUCLEOTIDE SEQUENCE</scope>
</reference>
<dbReference type="PANTHER" id="PTHR11102:SF147">
    <property type="entry name" value="SEL1L ADAPTOR SUBUNIT OF ERAD E3 UBIQUITIN LIGASE"/>
    <property type="match status" value="1"/>
</dbReference>
<dbReference type="PANTHER" id="PTHR11102">
    <property type="entry name" value="SEL-1-LIKE PROTEIN"/>
    <property type="match status" value="1"/>
</dbReference>
<dbReference type="EMBL" id="UOFV01000027">
    <property type="protein sequence ID" value="VAW94668.1"/>
    <property type="molecule type" value="Genomic_DNA"/>
</dbReference>
<dbReference type="InterPro" id="IPR006597">
    <property type="entry name" value="Sel1-like"/>
</dbReference>
<organism evidence="1">
    <name type="scientific">hydrothermal vent metagenome</name>
    <dbReference type="NCBI Taxonomy" id="652676"/>
    <lineage>
        <taxon>unclassified sequences</taxon>
        <taxon>metagenomes</taxon>
        <taxon>ecological metagenomes</taxon>
    </lineage>
</organism>
<evidence type="ECO:0008006" key="2">
    <source>
        <dbReference type="Google" id="ProtNLM"/>
    </source>
</evidence>
<dbReference type="Pfam" id="PF08238">
    <property type="entry name" value="Sel1"/>
    <property type="match status" value="2"/>
</dbReference>
<proteinExistence type="predicted"/>
<name>A0A3B0ZML1_9ZZZZ</name>
<dbReference type="InterPro" id="IPR050767">
    <property type="entry name" value="Sel1_AlgK"/>
</dbReference>
<dbReference type="SMART" id="SM00671">
    <property type="entry name" value="SEL1"/>
    <property type="match status" value="2"/>
</dbReference>
<sequence>MQSNILRRKGFCIGQVLLVLALFSGQSFADISSGQVAILKGDFPRAFKEFKVDADKGIAYAQAAVGVMLHLGQGVKRNLPQAFFWYKKAADQGYDAGVANVGIMYYKGAGTEQDDVKAYAWLDLASYIRGGREHNAKARAASFLSPAQLKKAQQLAVTLRKKFEKK</sequence>
<evidence type="ECO:0000313" key="1">
    <source>
        <dbReference type="EMBL" id="VAW94668.1"/>
    </source>
</evidence>
<dbReference type="SUPFAM" id="SSF81901">
    <property type="entry name" value="HCP-like"/>
    <property type="match status" value="1"/>
</dbReference>
<dbReference type="GO" id="GO:0036503">
    <property type="term" value="P:ERAD pathway"/>
    <property type="evidence" value="ECO:0007669"/>
    <property type="project" value="TreeGrafter"/>
</dbReference>
<gene>
    <name evidence="1" type="ORF">MNBD_GAMMA19-619</name>
</gene>
<dbReference type="GO" id="GO:0005789">
    <property type="term" value="C:endoplasmic reticulum membrane"/>
    <property type="evidence" value="ECO:0007669"/>
    <property type="project" value="TreeGrafter"/>
</dbReference>
<dbReference type="AlphaFoldDB" id="A0A3B0ZML1"/>
<accession>A0A3B0ZML1</accession>
<dbReference type="InterPro" id="IPR011990">
    <property type="entry name" value="TPR-like_helical_dom_sf"/>
</dbReference>
<dbReference type="Gene3D" id="1.25.40.10">
    <property type="entry name" value="Tetratricopeptide repeat domain"/>
    <property type="match status" value="1"/>
</dbReference>